<keyword evidence="1" id="KW-0175">Coiled coil</keyword>
<keyword evidence="4" id="KW-1185">Reference proteome</keyword>
<organism evidence="3 4">
    <name type="scientific">Ascobolus immersus RN42</name>
    <dbReference type="NCBI Taxonomy" id="1160509"/>
    <lineage>
        <taxon>Eukaryota</taxon>
        <taxon>Fungi</taxon>
        <taxon>Dikarya</taxon>
        <taxon>Ascomycota</taxon>
        <taxon>Pezizomycotina</taxon>
        <taxon>Pezizomycetes</taxon>
        <taxon>Pezizales</taxon>
        <taxon>Ascobolaceae</taxon>
        <taxon>Ascobolus</taxon>
    </lineage>
</organism>
<evidence type="ECO:0000256" key="2">
    <source>
        <dbReference type="SAM" id="MobiDB-lite"/>
    </source>
</evidence>
<sequence>MAKSKRSRSSAGKPAGKHSKAADRSINTNNVVSNEKNIGNGSKDVISIKDSEKPKGTTSAPVPAPTAASTFNVAPPPPDSDITPAMRDYIESLVARANKAEEECKKEKEKRIEAEELLNEFIVDKLKDLVNDQGIDNRAMLEDTLFRATGVSNGGWELQELCRKADEADSSSKLHALDNYHAKGTFNQYAHERTAESIAKRICFTELELVKNHPLFTDAHRRMAETTKHRFNELQCCRTTEEFMQLMNNCRDASSPNASLRVPKILIFKGSTNRLPVEGPATIRKMYSNPKLKKPAKDLSGNWRPKVQIAQKPSYSPDFCGPPTTMFKSSTTPVITV</sequence>
<feature type="compositionally biased region" description="Polar residues" evidence="2">
    <location>
        <begin position="25"/>
        <end position="40"/>
    </location>
</feature>
<dbReference type="Proteomes" id="UP000275078">
    <property type="component" value="Unassembled WGS sequence"/>
</dbReference>
<evidence type="ECO:0000313" key="3">
    <source>
        <dbReference type="EMBL" id="RPA76932.1"/>
    </source>
</evidence>
<name>A0A3N4HSY1_ASCIM</name>
<protein>
    <submittedName>
        <fullName evidence="3">Uncharacterized protein</fullName>
    </submittedName>
</protein>
<evidence type="ECO:0000313" key="4">
    <source>
        <dbReference type="Proteomes" id="UP000275078"/>
    </source>
</evidence>
<gene>
    <name evidence="3" type="ORF">BJ508DRAFT_330605</name>
</gene>
<feature type="compositionally biased region" description="Basic and acidic residues" evidence="2">
    <location>
        <begin position="46"/>
        <end position="55"/>
    </location>
</feature>
<evidence type="ECO:0000256" key="1">
    <source>
        <dbReference type="SAM" id="Coils"/>
    </source>
</evidence>
<feature type="coiled-coil region" evidence="1">
    <location>
        <begin position="90"/>
        <end position="120"/>
    </location>
</feature>
<feature type="compositionally biased region" description="Low complexity" evidence="2">
    <location>
        <begin position="57"/>
        <end position="70"/>
    </location>
</feature>
<dbReference type="EMBL" id="ML119734">
    <property type="protein sequence ID" value="RPA76932.1"/>
    <property type="molecule type" value="Genomic_DNA"/>
</dbReference>
<proteinExistence type="predicted"/>
<accession>A0A3N4HSY1</accession>
<reference evidence="3 4" key="1">
    <citation type="journal article" date="2018" name="Nat. Ecol. Evol.">
        <title>Pezizomycetes genomes reveal the molecular basis of ectomycorrhizal truffle lifestyle.</title>
        <authorList>
            <person name="Murat C."/>
            <person name="Payen T."/>
            <person name="Noel B."/>
            <person name="Kuo A."/>
            <person name="Morin E."/>
            <person name="Chen J."/>
            <person name="Kohler A."/>
            <person name="Krizsan K."/>
            <person name="Balestrini R."/>
            <person name="Da Silva C."/>
            <person name="Montanini B."/>
            <person name="Hainaut M."/>
            <person name="Levati E."/>
            <person name="Barry K.W."/>
            <person name="Belfiori B."/>
            <person name="Cichocki N."/>
            <person name="Clum A."/>
            <person name="Dockter R.B."/>
            <person name="Fauchery L."/>
            <person name="Guy J."/>
            <person name="Iotti M."/>
            <person name="Le Tacon F."/>
            <person name="Lindquist E.A."/>
            <person name="Lipzen A."/>
            <person name="Malagnac F."/>
            <person name="Mello A."/>
            <person name="Molinier V."/>
            <person name="Miyauchi S."/>
            <person name="Poulain J."/>
            <person name="Riccioni C."/>
            <person name="Rubini A."/>
            <person name="Sitrit Y."/>
            <person name="Splivallo R."/>
            <person name="Traeger S."/>
            <person name="Wang M."/>
            <person name="Zifcakova L."/>
            <person name="Wipf D."/>
            <person name="Zambonelli A."/>
            <person name="Paolocci F."/>
            <person name="Nowrousian M."/>
            <person name="Ottonello S."/>
            <person name="Baldrian P."/>
            <person name="Spatafora J.W."/>
            <person name="Henrissat B."/>
            <person name="Nagy L.G."/>
            <person name="Aury J.M."/>
            <person name="Wincker P."/>
            <person name="Grigoriev I.V."/>
            <person name="Bonfante P."/>
            <person name="Martin F.M."/>
        </authorList>
    </citation>
    <scope>NUCLEOTIDE SEQUENCE [LARGE SCALE GENOMIC DNA]</scope>
    <source>
        <strain evidence="3 4">RN42</strain>
    </source>
</reference>
<dbReference type="AlphaFoldDB" id="A0A3N4HSY1"/>
<feature type="region of interest" description="Disordered" evidence="2">
    <location>
        <begin position="1"/>
        <end position="83"/>
    </location>
</feature>